<gene>
    <name evidence="1" type="ORF">ACOC_LOCUS4014</name>
</gene>
<proteinExistence type="predicted"/>
<dbReference type="WBParaSite" id="ACOC_0000401301-mRNA-1">
    <property type="protein sequence ID" value="ACOC_0000401301-mRNA-1"/>
    <property type="gene ID" value="ACOC_0000401301"/>
</dbReference>
<keyword evidence="2" id="KW-1185">Reference proteome</keyword>
<dbReference type="EMBL" id="UYYA01001769">
    <property type="protein sequence ID" value="VDM55599.1"/>
    <property type="molecule type" value="Genomic_DNA"/>
</dbReference>
<dbReference type="Proteomes" id="UP000267027">
    <property type="component" value="Unassembled WGS sequence"/>
</dbReference>
<evidence type="ECO:0000313" key="3">
    <source>
        <dbReference type="WBParaSite" id="ACOC_0000401301-mRNA-1"/>
    </source>
</evidence>
<evidence type="ECO:0000313" key="2">
    <source>
        <dbReference type="Proteomes" id="UP000267027"/>
    </source>
</evidence>
<evidence type="ECO:0000313" key="1">
    <source>
        <dbReference type="EMBL" id="VDM55599.1"/>
    </source>
</evidence>
<reference evidence="3" key="1">
    <citation type="submission" date="2017-02" db="UniProtKB">
        <authorList>
            <consortium name="WormBaseParasite"/>
        </authorList>
    </citation>
    <scope>IDENTIFICATION</scope>
</reference>
<name>A0A0R3PI36_ANGCS</name>
<dbReference type="AlphaFoldDB" id="A0A0R3PI36"/>
<protein>
    <submittedName>
        <fullName evidence="3">Mediator of RNA polymerase II transcription subunit 7</fullName>
    </submittedName>
</protein>
<sequence>MLDEILIGLSATVLLRISNPSSSTGIPEVNQTSLQIYGLPSGYYNEVYFKELVRFDVVHSVQAIHELISLLERILEFFKHSTNLKQLGGPQEVYHDMRLINDIVNICHSVIHYNALPFRSLPDVIRYLSKLKSKQIREIVKENREGINEKYSIINKEHEKLADNAEDPNILKFILFHFFYE</sequence>
<accession>A0A0R3PI36</accession>
<reference evidence="1 2" key="2">
    <citation type="submission" date="2018-11" db="EMBL/GenBank/DDBJ databases">
        <authorList>
            <consortium name="Pathogen Informatics"/>
        </authorList>
    </citation>
    <scope>NUCLEOTIDE SEQUENCE [LARGE SCALE GENOMIC DNA]</scope>
    <source>
        <strain evidence="1 2">Costa Rica</strain>
    </source>
</reference>
<organism evidence="3">
    <name type="scientific">Angiostrongylus costaricensis</name>
    <name type="common">Nematode worm</name>
    <dbReference type="NCBI Taxonomy" id="334426"/>
    <lineage>
        <taxon>Eukaryota</taxon>
        <taxon>Metazoa</taxon>
        <taxon>Ecdysozoa</taxon>
        <taxon>Nematoda</taxon>
        <taxon>Chromadorea</taxon>
        <taxon>Rhabditida</taxon>
        <taxon>Rhabditina</taxon>
        <taxon>Rhabditomorpha</taxon>
        <taxon>Strongyloidea</taxon>
        <taxon>Metastrongylidae</taxon>
        <taxon>Angiostrongylus</taxon>
    </lineage>
</organism>